<keyword evidence="4" id="KW-0049">Antioxidant</keyword>
<dbReference type="Proteomes" id="UP000184287">
    <property type="component" value="Unassembled WGS sequence"/>
</dbReference>
<evidence type="ECO:0000256" key="4">
    <source>
        <dbReference type="ARBA" id="ARBA00022862"/>
    </source>
</evidence>
<dbReference type="PANTHER" id="PTHR42801:SF7">
    <property type="entry name" value="SLL1159 PROTEIN"/>
    <property type="match status" value="1"/>
</dbReference>
<evidence type="ECO:0000256" key="8">
    <source>
        <dbReference type="ARBA" id="ARBA00032824"/>
    </source>
</evidence>
<evidence type="ECO:0000259" key="12">
    <source>
        <dbReference type="PROSITE" id="PS51352"/>
    </source>
</evidence>
<dbReference type="STRING" id="288992.SAMN04488522_104864"/>
<dbReference type="Pfam" id="PF00578">
    <property type="entry name" value="AhpC-TSA"/>
    <property type="match status" value="1"/>
</dbReference>
<sequence>MKTIQKTLLLLVFTMLTTVLVMLAGGAFAQLPEQATGIKPLLTGQKIPETNLTDKEGRTVNTKELFKDKPTILIFYRGGWCPYCNKHLSELATIEAHLKSMGYQVLAISPDAAAELKAATIKDKLGYGLYSDSQGLLSRAVGIAYQSPEKYKSLISKSSGGLNKDFLPVPSLFIVSRSGEILFEYINPDYSKRIPADLVKVVAEFYAKSN</sequence>
<reference evidence="14" key="1">
    <citation type="submission" date="2016-11" db="EMBL/GenBank/DDBJ databases">
        <authorList>
            <person name="Varghese N."/>
            <person name="Submissions S."/>
        </authorList>
    </citation>
    <scope>NUCLEOTIDE SEQUENCE [LARGE SCALE GENOMIC DNA]</scope>
    <source>
        <strain evidence="14">DSM 16990</strain>
    </source>
</reference>
<dbReference type="GO" id="GO:0045454">
    <property type="term" value="P:cell redox homeostasis"/>
    <property type="evidence" value="ECO:0007669"/>
    <property type="project" value="TreeGrafter"/>
</dbReference>
<dbReference type="CDD" id="cd02970">
    <property type="entry name" value="PRX_like2"/>
    <property type="match status" value="1"/>
</dbReference>
<dbReference type="InterPro" id="IPR050924">
    <property type="entry name" value="Peroxiredoxin_BCP/PrxQ"/>
</dbReference>
<dbReference type="GO" id="GO:0008379">
    <property type="term" value="F:thioredoxin peroxidase activity"/>
    <property type="evidence" value="ECO:0007669"/>
    <property type="project" value="TreeGrafter"/>
</dbReference>
<dbReference type="PROSITE" id="PS51352">
    <property type="entry name" value="THIOREDOXIN_2"/>
    <property type="match status" value="1"/>
</dbReference>
<organism evidence="13 14">
    <name type="scientific">Pedobacter caeni</name>
    <dbReference type="NCBI Taxonomy" id="288992"/>
    <lineage>
        <taxon>Bacteria</taxon>
        <taxon>Pseudomonadati</taxon>
        <taxon>Bacteroidota</taxon>
        <taxon>Sphingobacteriia</taxon>
        <taxon>Sphingobacteriales</taxon>
        <taxon>Sphingobacteriaceae</taxon>
        <taxon>Pedobacter</taxon>
    </lineage>
</organism>
<keyword evidence="14" id="KW-1185">Reference proteome</keyword>
<dbReference type="EC" id="1.11.1.24" evidence="2"/>
<evidence type="ECO:0000313" key="14">
    <source>
        <dbReference type="Proteomes" id="UP000184287"/>
    </source>
</evidence>
<keyword evidence="7" id="KW-0676">Redox-active center</keyword>
<accession>A0A1M5HXR2</accession>
<evidence type="ECO:0000256" key="2">
    <source>
        <dbReference type="ARBA" id="ARBA00013017"/>
    </source>
</evidence>
<evidence type="ECO:0000256" key="7">
    <source>
        <dbReference type="ARBA" id="ARBA00023284"/>
    </source>
</evidence>
<evidence type="ECO:0000256" key="1">
    <source>
        <dbReference type="ARBA" id="ARBA00003330"/>
    </source>
</evidence>
<dbReference type="GO" id="GO:0005737">
    <property type="term" value="C:cytoplasm"/>
    <property type="evidence" value="ECO:0007669"/>
    <property type="project" value="TreeGrafter"/>
</dbReference>
<evidence type="ECO:0000256" key="3">
    <source>
        <dbReference type="ARBA" id="ARBA00022559"/>
    </source>
</evidence>
<dbReference type="GO" id="GO:0034599">
    <property type="term" value="P:cellular response to oxidative stress"/>
    <property type="evidence" value="ECO:0007669"/>
    <property type="project" value="TreeGrafter"/>
</dbReference>
<dbReference type="InterPro" id="IPR000866">
    <property type="entry name" value="AhpC/TSA"/>
</dbReference>
<keyword evidence="5" id="KW-0560">Oxidoreductase</keyword>
<evidence type="ECO:0000256" key="9">
    <source>
        <dbReference type="ARBA" id="ARBA00038489"/>
    </source>
</evidence>
<feature type="domain" description="Thioredoxin" evidence="12">
    <location>
        <begin position="41"/>
        <end position="208"/>
    </location>
</feature>
<dbReference type="RefSeq" id="WP_200800993.1">
    <property type="nucleotide sequence ID" value="NZ_FQUQ01000004.1"/>
</dbReference>
<comment type="similarity">
    <text evidence="9">Belongs to the peroxiredoxin family. BCP/PrxQ subfamily.</text>
</comment>
<gene>
    <name evidence="13" type="ORF">SAMN04488522_104864</name>
</gene>
<dbReference type="SUPFAM" id="SSF52833">
    <property type="entry name" value="Thioredoxin-like"/>
    <property type="match status" value="1"/>
</dbReference>
<keyword evidence="3" id="KW-0575">Peroxidase</keyword>
<evidence type="ECO:0000313" key="13">
    <source>
        <dbReference type="EMBL" id="SHG20677.1"/>
    </source>
</evidence>
<evidence type="ECO:0000256" key="6">
    <source>
        <dbReference type="ARBA" id="ARBA00023157"/>
    </source>
</evidence>
<proteinExistence type="inferred from homology"/>
<dbReference type="EMBL" id="FQUQ01000004">
    <property type="protein sequence ID" value="SHG20677.1"/>
    <property type="molecule type" value="Genomic_DNA"/>
</dbReference>
<dbReference type="InterPro" id="IPR036249">
    <property type="entry name" value="Thioredoxin-like_sf"/>
</dbReference>
<comment type="catalytic activity">
    <reaction evidence="11">
        <text>a hydroperoxide + [thioredoxin]-dithiol = an alcohol + [thioredoxin]-disulfide + H2O</text>
        <dbReference type="Rhea" id="RHEA:62620"/>
        <dbReference type="Rhea" id="RHEA-COMP:10698"/>
        <dbReference type="Rhea" id="RHEA-COMP:10700"/>
        <dbReference type="ChEBI" id="CHEBI:15377"/>
        <dbReference type="ChEBI" id="CHEBI:29950"/>
        <dbReference type="ChEBI" id="CHEBI:30879"/>
        <dbReference type="ChEBI" id="CHEBI:35924"/>
        <dbReference type="ChEBI" id="CHEBI:50058"/>
        <dbReference type="EC" id="1.11.1.24"/>
    </reaction>
</comment>
<dbReference type="InterPro" id="IPR013766">
    <property type="entry name" value="Thioredoxin_domain"/>
</dbReference>
<keyword evidence="6" id="KW-1015">Disulfide bond</keyword>
<protein>
    <recommendedName>
        <fullName evidence="2">thioredoxin-dependent peroxiredoxin</fullName>
        <ecNumber evidence="2">1.11.1.24</ecNumber>
    </recommendedName>
    <alternativeName>
        <fullName evidence="8">Thioredoxin peroxidase</fullName>
    </alternativeName>
    <alternativeName>
        <fullName evidence="10">Thioredoxin-dependent peroxiredoxin Bcp</fullName>
    </alternativeName>
</protein>
<dbReference type="Gene3D" id="3.40.30.10">
    <property type="entry name" value="Glutaredoxin"/>
    <property type="match status" value="1"/>
</dbReference>
<evidence type="ECO:0000256" key="11">
    <source>
        <dbReference type="ARBA" id="ARBA00049091"/>
    </source>
</evidence>
<dbReference type="AlphaFoldDB" id="A0A1M5HXR2"/>
<evidence type="ECO:0000256" key="10">
    <source>
        <dbReference type="ARBA" id="ARBA00042639"/>
    </source>
</evidence>
<evidence type="ECO:0000256" key="5">
    <source>
        <dbReference type="ARBA" id="ARBA00023002"/>
    </source>
</evidence>
<name>A0A1M5HXR2_9SPHI</name>
<comment type="function">
    <text evidence="1">Thiol-specific peroxidase that catalyzes the reduction of hydrogen peroxide and organic hydroperoxides to water and alcohols, respectively. Plays a role in cell protection against oxidative stress by detoxifying peroxides and as sensor of hydrogen peroxide-mediated signaling events.</text>
</comment>
<dbReference type="PANTHER" id="PTHR42801">
    <property type="entry name" value="THIOREDOXIN-DEPENDENT PEROXIDE REDUCTASE"/>
    <property type="match status" value="1"/>
</dbReference>